<organism evidence="1 2">
    <name type="scientific">Microbacterium hatanonis</name>
    <dbReference type="NCBI Taxonomy" id="404366"/>
    <lineage>
        <taxon>Bacteria</taxon>
        <taxon>Bacillati</taxon>
        <taxon>Actinomycetota</taxon>
        <taxon>Actinomycetes</taxon>
        <taxon>Micrococcales</taxon>
        <taxon>Microbacteriaceae</taxon>
        <taxon>Microbacterium</taxon>
    </lineage>
</organism>
<keyword evidence="2" id="KW-1185">Reference proteome</keyword>
<dbReference type="OrthoDB" id="5123100at2"/>
<proteinExistence type="predicted"/>
<dbReference type="RefSeq" id="WP_147892942.1">
    <property type="nucleotide sequence ID" value="NZ_BAAANR010000001.1"/>
</dbReference>
<dbReference type="AlphaFoldDB" id="A0A5C8I1X1"/>
<comment type="caution">
    <text evidence="1">The sequence shown here is derived from an EMBL/GenBank/DDBJ whole genome shotgun (WGS) entry which is preliminary data.</text>
</comment>
<evidence type="ECO:0000313" key="1">
    <source>
        <dbReference type="EMBL" id="TXK12201.1"/>
    </source>
</evidence>
<name>A0A5C8I1X1_9MICO</name>
<dbReference type="Proteomes" id="UP000321034">
    <property type="component" value="Unassembled WGS sequence"/>
</dbReference>
<gene>
    <name evidence="1" type="ORF">FVP77_01540</name>
</gene>
<reference evidence="1 2" key="1">
    <citation type="submission" date="2019-08" db="EMBL/GenBank/DDBJ databases">
        <authorList>
            <person name="Dong K."/>
        </authorList>
    </citation>
    <scope>NUCLEOTIDE SEQUENCE [LARGE SCALE GENOMIC DNA]</scope>
    <source>
        <strain evidence="1 2">JCM14558</strain>
    </source>
</reference>
<protein>
    <submittedName>
        <fullName evidence="1">Uncharacterized protein</fullName>
    </submittedName>
</protein>
<evidence type="ECO:0000313" key="2">
    <source>
        <dbReference type="Proteomes" id="UP000321034"/>
    </source>
</evidence>
<sequence>MTETNDAAPTDLSGTVDERIARLTALETDGEHLPAEWLHRQLRAALEAWAEDETEVDIEVETRSDY</sequence>
<dbReference type="EMBL" id="VRSV01000001">
    <property type="protein sequence ID" value="TXK12201.1"/>
    <property type="molecule type" value="Genomic_DNA"/>
</dbReference>
<accession>A0A5C8I1X1</accession>